<evidence type="ECO:0000313" key="1">
    <source>
        <dbReference type="EMBL" id="KAI3685875.1"/>
    </source>
</evidence>
<name>A0ACB8YLD0_ARCLA</name>
<protein>
    <submittedName>
        <fullName evidence="1">Uncharacterized protein</fullName>
    </submittedName>
</protein>
<evidence type="ECO:0000313" key="2">
    <source>
        <dbReference type="Proteomes" id="UP001055879"/>
    </source>
</evidence>
<accession>A0ACB8YLD0</accession>
<sequence length="84" mass="9504">MALSVKAKQLLSSRNEDKGESSTMVGVDLVYVDVHLVLDQEWVAADQVQSISLVTYLVAIEVDIDLDCFRLSKDELWMLILYMP</sequence>
<organism evidence="1 2">
    <name type="scientific">Arctium lappa</name>
    <name type="common">Greater burdock</name>
    <name type="synonym">Lappa major</name>
    <dbReference type="NCBI Taxonomy" id="4217"/>
    <lineage>
        <taxon>Eukaryota</taxon>
        <taxon>Viridiplantae</taxon>
        <taxon>Streptophyta</taxon>
        <taxon>Embryophyta</taxon>
        <taxon>Tracheophyta</taxon>
        <taxon>Spermatophyta</taxon>
        <taxon>Magnoliopsida</taxon>
        <taxon>eudicotyledons</taxon>
        <taxon>Gunneridae</taxon>
        <taxon>Pentapetalae</taxon>
        <taxon>asterids</taxon>
        <taxon>campanulids</taxon>
        <taxon>Asterales</taxon>
        <taxon>Asteraceae</taxon>
        <taxon>Carduoideae</taxon>
        <taxon>Cardueae</taxon>
        <taxon>Arctiinae</taxon>
        <taxon>Arctium</taxon>
    </lineage>
</organism>
<comment type="caution">
    <text evidence="1">The sequence shown here is derived from an EMBL/GenBank/DDBJ whole genome shotgun (WGS) entry which is preliminary data.</text>
</comment>
<reference evidence="2" key="1">
    <citation type="journal article" date="2022" name="Mol. Ecol. Resour.">
        <title>The genomes of chicory, endive, great burdock and yacon provide insights into Asteraceae palaeo-polyploidization history and plant inulin production.</title>
        <authorList>
            <person name="Fan W."/>
            <person name="Wang S."/>
            <person name="Wang H."/>
            <person name="Wang A."/>
            <person name="Jiang F."/>
            <person name="Liu H."/>
            <person name="Zhao H."/>
            <person name="Xu D."/>
            <person name="Zhang Y."/>
        </authorList>
    </citation>
    <scope>NUCLEOTIDE SEQUENCE [LARGE SCALE GENOMIC DNA]</scope>
    <source>
        <strain evidence="2">cv. Niubang</strain>
    </source>
</reference>
<dbReference type="EMBL" id="CM042058">
    <property type="protein sequence ID" value="KAI3685875.1"/>
    <property type="molecule type" value="Genomic_DNA"/>
</dbReference>
<reference evidence="1 2" key="2">
    <citation type="journal article" date="2022" name="Mol. Ecol. Resour.">
        <title>The genomes of chicory, endive, great burdock and yacon provide insights into Asteraceae paleo-polyploidization history and plant inulin production.</title>
        <authorList>
            <person name="Fan W."/>
            <person name="Wang S."/>
            <person name="Wang H."/>
            <person name="Wang A."/>
            <person name="Jiang F."/>
            <person name="Liu H."/>
            <person name="Zhao H."/>
            <person name="Xu D."/>
            <person name="Zhang Y."/>
        </authorList>
    </citation>
    <scope>NUCLEOTIDE SEQUENCE [LARGE SCALE GENOMIC DNA]</scope>
    <source>
        <strain evidence="2">cv. Niubang</strain>
    </source>
</reference>
<proteinExistence type="predicted"/>
<keyword evidence="2" id="KW-1185">Reference proteome</keyword>
<gene>
    <name evidence="1" type="ORF">L6452_35136</name>
</gene>
<dbReference type="Proteomes" id="UP001055879">
    <property type="component" value="Linkage Group LG12"/>
</dbReference>